<dbReference type="OrthoDB" id="8477613at2"/>
<dbReference type="RefSeq" id="WP_144237573.1">
    <property type="nucleotide sequence ID" value="NZ_VJWA01000002.1"/>
</dbReference>
<sequence length="891" mass="92300">MTITAASVEANGWVLRLTVTGTPGSFATYALDPDGSPRVALACVHPGFAPSGGTVASNPSARTLVATKPLRKPVNPASPTTPVIDETDNGNGTVTVRLALSEFVHATETSVACTVLAGWRSGAAAQAGIAVTNNSTFVAAVPIFRWARLGYRRETGAFDVELVAFSHHPQGVAPVAGVKFTVTDGTTVKTAWATALSTSTAYGDALRCYRVTIDPATATALTAGLLRCDAEVYPWLGAMRSTDPAGTRSMTGLATAGYGDSAQRPHVVGYDPAGTRYAGQYLFVDPAGTTTASLAMVQPSHAAAKALALGSRPANITTAIQALYLANRTLTAANGGASALRATDGAMIRLAAGTHVPGSTTVSFGLTSSELPVVVEGDPDDADPRANCILRTQASAPIARVTRLNYRNLRLEIGGTALFGSGTAYCTLENVEVRGKAGSEGSAVTAFLGAVAGQLPLNAVRSRWWRSGSRFGGSTQLIGLLRNCEWSRTADAAAVLGGRFIPATEDSTATGVIAGVGGQAVVTQGNSEDVVITGVDLRSVKGRAWTTVAVPAAMAGTPNPSYRRLAFVNNLCERIGTDQQPFFSFGEEILATMSYNIVEGNSFAGERCNLFYSDPPVTSVADTNTVLNQAFGNRVANNVFDWAPTKHDAFNDPQTATMRGTPNGYRPHMVDTWSITYGVGFEANVDFGRHASAGNFAFEYMGVRSVQTVGAAANWPDDRSAYGTGTGGGTYRPAATSLTAGRARRANVDRDRTGAVRGTTFASGANDVPAVVAVALAPAGALSASGSGSPLIAWAGELGPYGARSLQLATSPATFWSAELMPAPSMLASLAGSPLLTLETVMLAPASASHGTRDFGAAVLPDLVFATARLMRISGEVRVQVVEPDRLLLVC</sequence>
<proteinExistence type="predicted"/>
<comment type="caution">
    <text evidence="1">The sequence shown here is derived from an EMBL/GenBank/DDBJ whole genome shotgun (WGS) entry which is preliminary data.</text>
</comment>
<dbReference type="Proteomes" id="UP000317894">
    <property type="component" value="Unassembled WGS sequence"/>
</dbReference>
<dbReference type="AlphaFoldDB" id="A0A552U820"/>
<reference evidence="1 2" key="1">
    <citation type="submission" date="2019-07" db="EMBL/GenBank/DDBJ databases">
        <title>Novel species isolated from glacier.</title>
        <authorList>
            <person name="Liu Q."/>
            <person name="Xin Y.-H."/>
        </authorList>
    </citation>
    <scope>NUCLEOTIDE SEQUENCE [LARGE SCALE GENOMIC DNA]</scope>
    <source>
        <strain evidence="1 2">LB1R16</strain>
    </source>
</reference>
<dbReference type="EMBL" id="VJWA01000002">
    <property type="protein sequence ID" value="TRW14368.1"/>
    <property type="molecule type" value="Genomic_DNA"/>
</dbReference>
<protein>
    <submittedName>
        <fullName evidence="1">Uncharacterized protein</fullName>
    </submittedName>
</protein>
<evidence type="ECO:0000313" key="2">
    <source>
        <dbReference type="Proteomes" id="UP000317894"/>
    </source>
</evidence>
<evidence type="ECO:0000313" key="1">
    <source>
        <dbReference type="EMBL" id="TRW14368.1"/>
    </source>
</evidence>
<accession>A0A552U820</accession>
<keyword evidence="2" id="KW-1185">Reference proteome</keyword>
<gene>
    <name evidence="1" type="ORF">FMM06_11695</name>
</gene>
<name>A0A552U820_9SPHN</name>
<organism evidence="1 2">
    <name type="scientific">Glacieibacterium frigidum</name>
    <dbReference type="NCBI Taxonomy" id="2593303"/>
    <lineage>
        <taxon>Bacteria</taxon>
        <taxon>Pseudomonadati</taxon>
        <taxon>Pseudomonadota</taxon>
        <taxon>Alphaproteobacteria</taxon>
        <taxon>Sphingomonadales</taxon>
        <taxon>Sphingosinicellaceae</taxon>
        <taxon>Glacieibacterium</taxon>
    </lineage>
</organism>